<comment type="caution">
    <text evidence="5">The sequence shown here is derived from an EMBL/GenBank/DDBJ whole genome shotgun (WGS) entry which is preliminary data.</text>
</comment>
<comment type="similarity">
    <text evidence="1">Belongs to the HipA Ser/Thr kinase family.</text>
</comment>
<dbReference type="InterPro" id="IPR012893">
    <property type="entry name" value="HipA-like_C"/>
</dbReference>
<proteinExistence type="inferred from homology"/>
<dbReference type="AlphaFoldDB" id="A0A940MTC7"/>
<evidence type="ECO:0000313" key="5">
    <source>
        <dbReference type="EMBL" id="MBP0483627.1"/>
    </source>
</evidence>
<evidence type="ECO:0000313" key="6">
    <source>
        <dbReference type="Proteomes" id="UP000675940"/>
    </source>
</evidence>
<evidence type="ECO:0000256" key="3">
    <source>
        <dbReference type="ARBA" id="ARBA00022777"/>
    </source>
</evidence>
<accession>A0A940MTC7</accession>
<sequence length="257" mass="28546">MGGARPKAHLTEGARKMIAKFPSSRDPYKIVGAEFLALRLAKRVGISVADADLAQVGNRDVLLVERFDRLPRKDGWQRRHVVSALTILGLDEHQSYYGSYENLAQVLQRTSADPAQSSVEIFRRMVFNILIGNTDDHARNHAAFWDGNELALTPAYDIEPRPRIGREANQAIRICGTSRQSRIALAIEAAPTFGLSTEEAVDIIAFQIETIHAYFHATADEARLPEADRDILANRAILNPYIYEGAPTAIADLERSL</sequence>
<evidence type="ECO:0000259" key="4">
    <source>
        <dbReference type="Pfam" id="PF07804"/>
    </source>
</evidence>
<name>A0A940MTC7_9RHOB</name>
<keyword evidence="3" id="KW-0418">Kinase</keyword>
<organism evidence="5 6">
    <name type="scientific">Sagittula salina</name>
    <dbReference type="NCBI Taxonomy" id="2820268"/>
    <lineage>
        <taxon>Bacteria</taxon>
        <taxon>Pseudomonadati</taxon>
        <taxon>Pseudomonadota</taxon>
        <taxon>Alphaproteobacteria</taxon>
        <taxon>Rhodobacterales</taxon>
        <taxon>Roseobacteraceae</taxon>
        <taxon>Sagittula</taxon>
    </lineage>
</organism>
<protein>
    <submittedName>
        <fullName evidence="5">HipA domain-containing protein</fullName>
    </submittedName>
</protein>
<dbReference type="GO" id="GO:0004674">
    <property type="term" value="F:protein serine/threonine kinase activity"/>
    <property type="evidence" value="ECO:0007669"/>
    <property type="project" value="TreeGrafter"/>
</dbReference>
<dbReference type="GO" id="GO:0005829">
    <property type="term" value="C:cytosol"/>
    <property type="evidence" value="ECO:0007669"/>
    <property type="project" value="TreeGrafter"/>
</dbReference>
<dbReference type="EMBL" id="JAGISH010000007">
    <property type="protein sequence ID" value="MBP0483627.1"/>
    <property type="molecule type" value="Genomic_DNA"/>
</dbReference>
<dbReference type="Pfam" id="PF07804">
    <property type="entry name" value="HipA_C"/>
    <property type="match status" value="1"/>
</dbReference>
<dbReference type="PANTHER" id="PTHR37419:SF8">
    <property type="entry name" value="TOXIN YJJJ"/>
    <property type="match status" value="1"/>
</dbReference>
<evidence type="ECO:0000256" key="2">
    <source>
        <dbReference type="ARBA" id="ARBA00022679"/>
    </source>
</evidence>
<keyword evidence="6" id="KW-1185">Reference proteome</keyword>
<feature type="domain" description="HipA-like C-terminal" evidence="4">
    <location>
        <begin position="1"/>
        <end position="210"/>
    </location>
</feature>
<keyword evidence="2" id="KW-0808">Transferase</keyword>
<dbReference type="PANTHER" id="PTHR37419">
    <property type="entry name" value="SERINE/THREONINE-PROTEIN KINASE TOXIN HIPA"/>
    <property type="match status" value="1"/>
</dbReference>
<dbReference type="Proteomes" id="UP000675940">
    <property type="component" value="Unassembled WGS sequence"/>
</dbReference>
<dbReference type="InterPro" id="IPR052028">
    <property type="entry name" value="HipA_Ser/Thr_kinase"/>
</dbReference>
<evidence type="ECO:0000256" key="1">
    <source>
        <dbReference type="ARBA" id="ARBA00010164"/>
    </source>
</evidence>
<gene>
    <name evidence="5" type="ORF">J5474_14165</name>
</gene>
<dbReference type="Gene3D" id="1.10.1070.20">
    <property type="match status" value="1"/>
</dbReference>
<reference evidence="5" key="1">
    <citation type="submission" date="2021-03" db="EMBL/GenBank/DDBJ databases">
        <title>Sagittula salina sp. nov. strain M10.9X isolated from the marine waste.</title>
        <authorList>
            <person name="Satari L."/>
            <person name="Molina-Menor E."/>
            <person name="Vidal-Verdu A."/>
            <person name="Pascual J."/>
            <person name="Pereto J."/>
            <person name="Porcar M."/>
        </authorList>
    </citation>
    <scope>NUCLEOTIDE SEQUENCE</scope>
    <source>
        <strain evidence="5">M10.9X</strain>
    </source>
</reference>